<evidence type="ECO:0000256" key="1">
    <source>
        <dbReference type="SAM" id="MobiDB-lite"/>
    </source>
</evidence>
<keyword evidence="3" id="KW-1185">Reference proteome</keyword>
<protein>
    <submittedName>
        <fullName evidence="2">Protein Son</fullName>
    </submittedName>
</protein>
<feature type="compositionally biased region" description="Low complexity" evidence="1">
    <location>
        <begin position="1"/>
        <end position="10"/>
    </location>
</feature>
<proteinExistence type="predicted"/>
<evidence type="ECO:0000313" key="3">
    <source>
        <dbReference type="Proteomes" id="UP000830375"/>
    </source>
</evidence>
<sequence>MAAPLSSLSSSEEDEIIVRPPPKGESQKIAETYKHCLEIAFDRVPEDAGFHSTCYRRFIDKKRLDAAEKRVFGFARKRTSQLLKAAEMKEDTSILVHIKDKDCVSLEVRYHKSCYRQYTRFLTKSTGTNTQTSEEQQDKLKRRLSRDFPQLVFHSPNKRNISELVFVETLSADKLVDRIPHPSGTETTESTEVTSQSDGESTASRIAGTTENTRTLYSAELILKRILNDSPCMTCPWPPKNCFYL</sequence>
<feature type="compositionally biased region" description="Low complexity" evidence="1">
    <location>
        <begin position="183"/>
        <end position="195"/>
    </location>
</feature>
<dbReference type="Proteomes" id="UP000830375">
    <property type="component" value="Unassembled WGS sequence"/>
</dbReference>
<feature type="compositionally biased region" description="Polar residues" evidence="1">
    <location>
        <begin position="196"/>
        <end position="209"/>
    </location>
</feature>
<comment type="caution">
    <text evidence="2">The sequence shown here is derived from an EMBL/GenBank/DDBJ whole genome shotgun (WGS) entry which is preliminary data.</text>
</comment>
<feature type="region of interest" description="Disordered" evidence="1">
    <location>
        <begin position="1"/>
        <end position="25"/>
    </location>
</feature>
<organism evidence="2 3">
    <name type="scientific">Labeo rohita</name>
    <name type="common">Indian major carp</name>
    <name type="synonym">Cyprinus rohita</name>
    <dbReference type="NCBI Taxonomy" id="84645"/>
    <lineage>
        <taxon>Eukaryota</taxon>
        <taxon>Metazoa</taxon>
        <taxon>Chordata</taxon>
        <taxon>Craniata</taxon>
        <taxon>Vertebrata</taxon>
        <taxon>Euteleostomi</taxon>
        <taxon>Actinopterygii</taxon>
        <taxon>Neopterygii</taxon>
        <taxon>Teleostei</taxon>
        <taxon>Ostariophysi</taxon>
        <taxon>Cypriniformes</taxon>
        <taxon>Cyprinidae</taxon>
        <taxon>Labeoninae</taxon>
        <taxon>Labeonini</taxon>
        <taxon>Labeo</taxon>
    </lineage>
</organism>
<evidence type="ECO:0000313" key="2">
    <source>
        <dbReference type="EMBL" id="KAI2644853.1"/>
    </source>
</evidence>
<reference evidence="2 3" key="1">
    <citation type="submission" date="2022-01" db="EMBL/GenBank/DDBJ databases">
        <title>A high-quality chromosome-level genome assembly of rohu carp, Labeo rohita.</title>
        <authorList>
            <person name="Arick M.A. II"/>
            <person name="Hsu C.-Y."/>
            <person name="Magbanua Z."/>
            <person name="Pechanova O."/>
            <person name="Grover C."/>
            <person name="Miller E."/>
            <person name="Thrash A."/>
            <person name="Ezzel L."/>
            <person name="Alam S."/>
            <person name="Benzie J."/>
            <person name="Hamilton M."/>
            <person name="Karsi A."/>
            <person name="Lawrence M.L."/>
            <person name="Peterson D.G."/>
        </authorList>
    </citation>
    <scope>NUCLEOTIDE SEQUENCE [LARGE SCALE GENOMIC DNA]</scope>
    <source>
        <strain evidence="3">BAU-BD-2019</strain>
        <tissue evidence="2">Blood</tissue>
    </source>
</reference>
<name>A0ABQ8L2B8_LABRO</name>
<accession>A0ABQ8L2B8</accession>
<dbReference type="EMBL" id="JACTAM010002410">
    <property type="protein sequence ID" value="KAI2644853.1"/>
    <property type="molecule type" value="Genomic_DNA"/>
</dbReference>
<gene>
    <name evidence="2" type="ORF">H4Q32_028579</name>
</gene>
<feature type="region of interest" description="Disordered" evidence="1">
    <location>
        <begin position="177"/>
        <end position="209"/>
    </location>
</feature>